<reference evidence="5 6" key="1">
    <citation type="journal article" date="2016" name="Nat. Commun.">
        <title>Thousands of microbial genomes shed light on interconnected biogeochemical processes in an aquifer system.</title>
        <authorList>
            <person name="Anantharaman K."/>
            <person name="Brown C.T."/>
            <person name="Hug L.A."/>
            <person name="Sharon I."/>
            <person name="Castelle C.J."/>
            <person name="Probst A.J."/>
            <person name="Thomas B.C."/>
            <person name="Singh A."/>
            <person name="Wilkins M.J."/>
            <person name="Karaoz U."/>
            <person name="Brodie E.L."/>
            <person name="Williams K.H."/>
            <person name="Hubbard S.S."/>
            <person name="Banfield J.F."/>
        </authorList>
    </citation>
    <scope>NUCLEOTIDE SEQUENCE [LARGE SCALE GENOMIC DNA]</scope>
</reference>
<evidence type="ECO:0000256" key="4">
    <source>
        <dbReference type="ARBA" id="ARBA00022840"/>
    </source>
</evidence>
<dbReference type="PANTHER" id="PTHR34378:SF1">
    <property type="entry name" value="GLUTAMATE--CYSTEINE LIGASE, CHLOROPLASTIC"/>
    <property type="match status" value="1"/>
</dbReference>
<dbReference type="AlphaFoldDB" id="A0A1F6MDK7"/>
<sequence length="469" mass="54766">MKRKIGLEFEFIALRKNGQHITRRDVVALWKHLQGLGWMPKIDAYTKKIVGVYGKTEFGALVLDNDGGSPLLEIGWPPYPDLFMARKKMRETLSPILTYFKDTYRLVGYGCAPFSNPRDIELTPKAHYPVIIKTAKTNTWRVWRRFYMVGALQVNLGGRLEELVQAQNVFLRLTGIMTALSANTSIIEGKIQKYKEMRQFFYDDLRDNFPKVYTNQFGIPNKPHASWQEYFFTILKRPARLLALGGKLYEVKDRRAVYDIIMQGDTIRVKELMHRRIEYKVLTPKDLTLLVNFFWPDARLKFQFKSTATMPDFVRALQSTSQKFENYLKDTLENYYLEIRPCAMQQPEDLLAMPAFMLGIVENLSQAERILKQQTWQFWRDMRTAAYRHGMQASVKGTSVTTFLLPLYRIAEQGLKKRKRGEEKFLRPLKHRILSGKTPADVAEDIYKKKGKEAFLDFLTFHEAHLLDS</sequence>
<evidence type="ECO:0000313" key="6">
    <source>
        <dbReference type="Proteomes" id="UP000177457"/>
    </source>
</evidence>
<dbReference type="InterPro" id="IPR014746">
    <property type="entry name" value="Gln_synth/guanido_kin_cat_dom"/>
</dbReference>
<keyword evidence="2" id="KW-0436">Ligase</keyword>
<dbReference type="Proteomes" id="UP000177457">
    <property type="component" value="Unassembled WGS sequence"/>
</dbReference>
<keyword evidence="3" id="KW-0547">Nucleotide-binding</keyword>
<dbReference type="PANTHER" id="PTHR34378">
    <property type="entry name" value="GLUTAMATE--CYSTEINE LIGASE, CHLOROPLASTIC"/>
    <property type="match status" value="1"/>
</dbReference>
<dbReference type="InterPro" id="IPR035434">
    <property type="entry name" value="GCL_bact_plant"/>
</dbReference>
<dbReference type="InterPro" id="IPR006336">
    <property type="entry name" value="GCS2"/>
</dbReference>
<accession>A0A1F6MDK7</accession>
<protein>
    <recommendedName>
        <fullName evidence="1">glutamate--cysteine ligase</fullName>
        <ecNumber evidence="1">6.3.2.2</ecNumber>
    </recommendedName>
</protein>
<evidence type="ECO:0000256" key="1">
    <source>
        <dbReference type="ARBA" id="ARBA00012220"/>
    </source>
</evidence>
<dbReference type="Pfam" id="PF04107">
    <property type="entry name" value="GCS2"/>
    <property type="match status" value="1"/>
</dbReference>
<comment type="caution">
    <text evidence="5">The sequence shown here is derived from an EMBL/GenBank/DDBJ whole genome shotgun (WGS) entry which is preliminary data.</text>
</comment>
<keyword evidence="4" id="KW-0067">ATP-binding</keyword>
<dbReference type="SUPFAM" id="SSF55931">
    <property type="entry name" value="Glutamine synthetase/guanido kinase"/>
    <property type="match status" value="1"/>
</dbReference>
<evidence type="ECO:0000256" key="2">
    <source>
        <dbReference type="ARBA" id="ARBA00022598"/>
    </source>
</evidence>
<dbReference type="GO" id="GO:0006750">
    <property type="term" value="P:glutathione biosynthetic process"/>
    <property type="evidence" value="ECO:0007669"/>
    <property type="project" value="InterPro"/>
</dbReference>
<evidence type="ECO:0000313" key="5">
    <source>
        <dbReference type="EMBL" id="OGH69628.1"/>
    </source>
</evidence>
<evidence type="ECO:0000256" key="3">
    <source>
        <dbReference type="ARBA" id="ARBA00022741"/>
    </source>
</evidence>
<dbReference type="GO" id="GO:0005524">
    <property type="term" value="F:ATP binding"/>
    <property type="evidence" value="ECO:0007669"/>
    <property type="project" value="UniProtKB-KW"/>
</dbReference>
<organism evidence="5 6">
    <name type="scientific">Candidatus Magasanikbacteria bacterium RIFCSPHIGHO2_02_FULL_51_14</name>
    <dbReference type="NCBI Taxonomy" id="1798683"/>
    <lineage>
        <taxon>Bacteria</taxon>
        <taxon>Candidatus Magasanikiibacteriota</taxon>
    </lineage>
</organism>
<dbReference type="EMBL" id="MFQE01000072">
    <property type="protein sequence ID" value="OGH69628.1"/>
    <property type="molecule type" value="Genomic_DNA"/>
</dbReference>
<proteinExistence type="predicted"/>
<gene>
    <name evidence="5" type="ORF">A3C90_04305</name>
</gene>
<dbReference type="STRING" id="1798683.A3C90_04305"/>
<dbReference type="EC" id="6.3.2.2" evidence="1"/>
<name>A0A1F6MDK7_9BACT</name>
<dbReference type="Gene3D" id="3.30.590.20">
    <property type="match status" value="1"/>
</dbReference>
<dbReference type="GO" id="GO:0004357">
    <property type="term" value="F:glutamate-cysteine ligase activity"/>
    <property type="evidence" value="ECO:0007669"/>
    <property type="project" value="UniProtKB-EC"/>
</dbReference>